<dbReference type="EMBL" id="VUNG01000017">
    <property type="protein sequence ID" value="MST84571.1"/>
    <property type="molecule type" value="Genomic_DNA"/>
</dbReference>
<evidence type="ECO:0008006" key="5">
    <source>
        <dbReference type="Google" id="ProtNLM"/>
    </source>
</evidence>
<evidence type="ECO:0000256" key="2">
    <source>
        <dbReference type="SAM" id="SignalP"/>
    </source>
</evidence>
<dbReference type="Proteomes" id="UP000438914">
    <property type="component" value="Unassembled WGS sequence"/>
</dbReference>
<dbReference type="Pfam" id="PF14121">
    <property type="entry name" value="Porin_10"/>
    <property type="match status" value="1"/>
</dbReference>
<accession>A0A7K0KF55</accession>
<name>A0A7K0KF55_9BACT</name>
<keyword evidence="2" id="KW-0732">Signal</keyword>
<feature type="chain" id="PRO_5029811581" description="Porin" evidence="2">
    <location>
        <begin position="21"/>
        <end position="776"/>
    </location>
</feature>
<reference evidence="3 4" key="1">
    <citation type="submission" date="2019-08" db="EMBL/GenBank/DDBJ databases">
        <title>In-depth cultivation of the pig gut microbiome towards novel bacterial diversity and tailored functional studies.</title>
        <authorList>
            <person name="Wylensek D."/>
            <person name="Hitch T.C.A."/>
            <person name="Clavel T."/>
        </authorList>
    </citation>
    <scope>NUCLEOTIDE SEQUENCE [LARGE SCALE GENOMIC DNA]</scope>
    <source>
        <strain evidence="3 4">LKV-178-WT-2A</strain>
    </source>
</reference>
<keyword evidence="4" id="KW-1185">Reference proteome</keyword>
<proteinExistence type="predicted"/>
<evidence type="ECO:0000256" key="1">
    <source>
        <dbReference type="SAM" id="MobiDB-lite"/>
    </source>
</evidence>
<dbReference type="InterPro" id="IPR025631">
    <property type="entry name" value="Porin_10"/>
</dbReference>
<gene>
    <name evidence="3" type="ORF">FYJ73_07790</name>
</gene>
<organism evidence="3 4">
    <name type="scientific">Hallella mizrahii</name>
    <dbReference type="NCBI Taxonomy" id="2606637"/>
    <lineage>
        <taxon>Bacteria</taxon>
        <taxon>Pseudomonadati</taxon>
        <taxon>Bacteroidota</taxon>
        <taxon>Bacteroidia</taxon>
        <taxon>Bacteroidales</taxon>
        <taxon>Prevotellaceae</taxon>
        <taxon>Hallella</taxon>
    </lineage>
</organism>
<comment type="caution">
    <text evidence="3">The sequence shown here is derived from an EMBL/GenBank/DDBJ whole genome shotgun (WGS) entry which is preliminary data.</text>
</comment>
<dbReference type="RefSeq" id="WP_154534158.1">
    <property type="nucleotide sequence ID" value="NZ_VUNG01000017.1"/>
</dbReference>
<dbReference type="AlphaFoldDB" id="A0A7K0KF55"/>
<feature type="signal peptide" evidence="2">
    <location>
        <begin position="1"/>
        <end position="20"/>
    </location>
</feature>
<evidence type="ECO:0000313" key="3">
    <source>
        <dbReference type="EMBL" id="MST84571.1"/>
    </source>
</evidence>
<sequence>MKKILSLLFLLAIHFSLSMAQNTLDNDNFNQINENGDISRRSGRNNTDSLGSDKEIPKGIYVWTIDERFGDRTPAPLDTMSHMFPNTVFATGLRGEYNTTGNLGSARQARIFIDRNSQGQFIFTQPYDYFVKPVSEFHFTNTLSPFTNLTYNNCGDRTNGEDHFTAKFGVNAGKKLGVGFNFDYIYARGYYDSQAASHFNYTMYGSYLGERYQAHLLASTNHEKVTENGGITNDDYITHPEAFTDNYAENEIPTMLTQNWNRNDNQHVFFSQRYSIGFNRKVPMTAEEIKAKKFAMASKKEEQEKKDKEKLEKEAAKRGAKLSEKDLKNKKTFAGRPDDAKIAEGPAKNDSIAKGGRISVSSKAVADSLIAAEKKAKADTSWLKNEYVPVTSFIHTIAFDNYRRIYEAYQTPGNYYLDKYTVAEKLSGDSIYDQTKSWTLRNTFAISLLEGFNKWVKTGAKIFAEHELRHFTLPDSAGVSSWNENALSIGAQLSKTQGQTLHYNVTGQLGVAGINAGEIHINGGVDLNFPLFKDTMTLAASGFYAHEKPSFYYRHYQSRHYWWDDEDMSMIDHLHLQGLLNYQKTRTQLRFAFDELHNYTYFSTGYTTENDQRIYNKMSVNQASSPISVFTAEARQNITFGLLNWETVATVQKSTDEDALPLPLLNVYTNLYLKFKIAHVLKCDLGGDLRYFTEYNAPEYVPGIGQYAVQANDSKVKIGNCPIINVYANFHLQHTRFFVMMSHVNASIGKKNYFFAPHYPLNGSVLRFGISWNFFN</sequence>
<feature type="compositionally biased region" description="Basic and acidic residues" evidence="1">
    <location>
        <begin position="298"/>
        <end position="329"/>
    </location>
</feature>
<protein>
    <recommendedName>
        <fullName evidence="5">Porin</fullName>
    </recommendedName>
</protein>
<feature type="region of interest" description="Disordered" evidence="1">
    <location>
        <begin position="296"/>
        <end position="348"/>
    </location>
</feature>
<evidence type="ECO:0000313" key="4">
    <source>
        <dbReference type="Proteomes" id="UP000438914"/>
    </source>
</evidence>